<organism evidence="5 6">
    <name type="scientific">Rhodocytophaga aerolata</name>
    <dbReference type="NCBI Taxonomy" id="455078"/>
    <lineage>
        <taxon>Bacteria</taxon>
        <taxon>Pseudomonadati</taxon>
        <taxon>Bacteroidota</taxon>
        <taxon>Cytophagia</taxon>
        <taxon>Cytophagales</taxon>
        <taxon>Rhodocytophagaceae</taxon>
        <taxon>Rhodocytophaga</taxon>
    </lineage>
</organism>
<sequence>MSPTYKSKLYPLSRAALLFALASGIYACDVKEPAQPTGKTPDLQVSESFNYTTTTDVSISIAAKDSQGKAVAMSNIQIFDKDPQEGGSLLLQGGIDKAGKFSGFTAIPSYIKEVLVVSNYAGMLDKVVVPVSNNSIQYTFSPVSSTSGSRLASTANARTEAGKFTYLGNFNSLGVPNYLSLPNEVVSAGLLTAINNSLPEKKKVNPDYLDPKLSLDMPVVKDAFITITFISEAAFNKNALGYYTYPLNAPPTSISQITKKTIVFPNASFTGSGGGLASGNKVKLPEKIPAGTGIGFFIVTKGWNGTEVSENQELLFSNPALNAGAEGKKQYNVLLNYNSKYILAFEDMRREYGSDEDFNDVIFCVTADVPNAVDDNNIPPVTDVVDDKDKDGTPDKDDQYPDDPTKSYNNSSVGTLAFEDLWPNKGDFDMNDLVVNYKHVIVTNSQNKVVEMNSTFDLLAIGARYKNGFGFEMTKLTPSQIKSISSSHNKTILESGQEKATILVFENAFDLIPPGQDAMINTYMKMPKVACTSITLTTTFHGTLSMEDLGAAPFNPFLIADQNRGYEVHLPGYAPTSKANALLLGTKDDGSKPSNGVYYKTKEGMPFALHLPVGQFQYPIEMAAITDTYLKFSPWAISNGSSYADWYLSQEGYRDANKVYTK</sequence>
<accession>A0ABT8QZ86</accession>
<dbReference type="InterPro" id="IPR025193">
    <property type="entry name" value="DUF4114"/>
</dbReference>
<keyword evidence="6" id="KW-1185">Reference proteome</keyword>
<dbReference type="NCBIfam" id="TIGR04456">
    <property type="entry name" value="LruC_dom"/>
    <property type="match status" value="1"/>
</dbReference>
<dbReference type="InterPro" id="IPR031025">
    <property type="entry name" value="LruC_dom"/>
</dbReference>
<protein>
    <submittedName>
        <fullName evidence="5">LruC domain-containing protein</fullName>
    </submittedName>
</protein>
<feature type="domain" description="DUF4114" evidence="3">
    <location>
        <begin position="289"/>
        <end position="367"/>
    </location>
</feature>
<feature type="signal peptide" evidence="2">
    <location>
        <begin position="1"/>
        <end position="27"/>
    </location>
</feature>
<dbReference type="EMBL" id="JAUKPO010000001">
    <property type="protein sequence ID" value="MDO1444716.1"/>
    <property type="molecule type" value="Genomic_DNA"/>
</dbReference>
<evidence type="ECO:0000259" key="4">
    <source>
        <dbReference type="Pfam" id="PF16130"/>
    </source>
</evidence>
<feature type="chain" id="PRO_5046116345" evidence="2">
    <location>
        <begin position="28"/>
        <end position="662"/>
    </location>
</feature>
<name>A0ABT8QZ86_9BACT</name>
<evidence type="ECO:0000259" key="3">
    <source>
        <dbReference type="Pfam" id="PF13448"/>
    </source>
</evidence>
<dbReference type="Pfam" id="PF13448">
    <property type="entry name" value="DUF4114"/>
    <property type="match status" value="1"/>
</dbReference>
<proteinExistence type="predicted"/>
<dbReference type="Proteomes" id="UP001168528">
    <property type="component" value="Unassembled WGS sequence"/>
</dbReference>
<gene>
    <name evidence="5" type="ORF">Q0590_00565</name>
</gene>
<comment type="caution">
    <text evidence="5">The sequence shown here is derived from an EMBL/GenBank/DDBJ whole genome shotgun (WGS) entry which is preliminary data.</text>
</comment>
<dbReference type="Pfam" id="PF16130">
    <property type="entry name" value="DUF4842"/>
    <property type="match status" value="1"/>
</dbReference>
<dbReference type="PROSITE" id="PS51257">
    <property type="entry name" value="PROKAR_LIPOPROTEIN"/>
    <property type="match status" value="1"/>
</dbReference>
<dbReference type="RefSeq" id="WP_302035519.1">
    <property type="nucleotide sequence ID" value="NZ_JAUKPO010000001.1"/>
</dbReference>
<evidence type="ECO:0000256" key="2">
    <source>
        <dbReference type="SAM" id="SignalP"/>
    </source>
</evidence>
<evidence type="ECO:0000313" key="5">
    <source>
        <dbReference type="EMBL" id="MDO1444716.1"/>
    </source>
</evidence>
<feature type="compositionally biased region" description="Basic and acidic residues" evidence="1">
    <location>
        <begin position="385"/>
        <end position="405"/>
    </location>
</feature>
<keyword evidence="2" id="KW-0732">Signal</keyword>
<feature type="region of interest" description="Disordered" evidence="1">
    <location>
        <begin position="374"/>
        <end position="411"/>
    </location>
</feature>
<evidence type="ECO:0000313" key="6">
    <source>
        <dbReference type="Proteomes" id="UP001168528"/>
    </source>
</evidence>
<dbReference type="InterPro" id="IPR032295">
    <property type="entry name" value="DUF4842"/>
</dbReference>
<evidence type="ECO:0000256" key="1">
    <source>
        <dbReference type="SAM" id="MobiDB-lite"/>
    </source>
</evidence>
<reference evidence="5" key="1">
    <citation type="submission" date="2023-07" db="EMBL/GenBank/DDBJ databases">
        <title>The genome sequence of Rhodocytophaga aerolata KACC 12507.</title>
        <authorList>
            <person name="Zhang X."/>
        </authorList>
    </citation>
    <scope>NUCLEOTIDE SEQUENCE</scope>
    <source>
        <strain evidence="5">KACC 12507</strain>
    </source>
</reference>
<feature type="domain" description="DUF4842" evidence="4">
    <location>
        <begin position="447"/>
        <end position="647"/>
    </location>
</feature>